<keyword evidence="1" id="KW-0812">Transmembrane</keyword>
<keyword evidence="3" id="KW-1185">Reference proteome</keyword>
<evidence type="ECO:0000313" key="2">
    <source>
        <dbReference type="EMBL" id="SDG21802.1"/>
    </source>
</evidence>
<evidence type="ECO:0000313" key="3">
    <source>
        <dbReference type="Proteomes" id="UP000199259"/>
    </source>
</evidence>
<keyword evidence="1" id="KW-0472">Membrane</keyword>
<accession>A0A7Z7FDK2</accession>
<keyword evidence="1" id="KW-1133">Transmembrane helix</keyword>
<evidence type="ECO:0000256" key="1">
    <source>
        <dbReference type="SAM" id="Phobius"/>
    </source>
</evidence>
<feature type="transmembrane region" description="Helical" evidence="1">
    <location>
        <begin position="95"/>
        <end position="125"/>
    </location>
</feature>
<protein>
    <recommendedName>
        <fullName evidence="4">DUF4064 domain-containing protein</fullName>
    </recommendedName>
</protein>
<proteinExistence type="predicted"/>
<dbReference type="Proteomes" id="UP000199259">
    <property type="component" value="Unassembled WGS sequence"/>
</dbReference>
<evidence type="ECO:0008006" key="4">
    <source>
        <dbReference type="Google" id="ProtNLM"/>
    </source>
</evidence>
<feature type="transmembrane region" description="Helical" evidence="1">
    <location>
        <begin position="12"/>
        <end position="31"/>
    </location>
</feature>
<organism evidence="2 3">
    <name type="scientific">Methanolobus vulcani</name>
    <dbReference type="NCBI Taxonomy" id="38026"/>
    <lineage>
        <taxon>Archaea</taxon>
        <taxon>Methanobacteriati</taxon>
        <taxon>Methanobacteriota</taxon>
        <taxon>Stenosarchaea group</taxon>
        <taxon>Methanomicrobia</taxon>
        <taxon>Methanosarcinales</taxon>
        <taxon>Methanosarcinaceae</taxon>
        <taxon>Methanolobus</taxon>
    </lineage>
</organism>
<dbReference type="OrthoDB" id="125105at2157"/>
<comment type="caution">
    <text evidence="2">The sequence shown here is derived from an EMBL/GenBank/DDBJ whole genome shotgun (WGS) entry which is preliminary data.</text>
</comment>
<feature type="transmembrane region" description="Helical" evidence="1">
    <location>
        <begin position="37"/>
        <end position="55"/>
    </location>
</feature>
<reference evidence="2 3" key="1">
    <citation type="submission" date="2016-10" db="EMBL/GenBank/DDBJ databases">
        <authorList>
            <person name="Varghese N."/>
            <person name="Submissions S."/>
        </authorList>
    </citation>
    <scope>NUCLEOTIDE SEQUENCE [LARGE SCALE GENOMIC DNA]</scope>
    <source>
        <strain evidence="2 3">PL 12/M</strain>
    </source>
</reference>
<feature type="transmembrane region" description="Helical" evidence="1">
    <location>
        <begin position="62"/>
        <end position="83"/>
    </location>
</feature>
<dbReference type="AlphaFoldDB" id="A0A7Z7FDK2"/>
<dbReference type="EMBL" id="FNCA01000009">
    <property type="protein sequence ID" value="SDG21802.1"/>
    <property type="molecule type" value="Genomic_DNA"/>
</dbReference>
<name>A0A7Z7FDK2_9EURY</name>
<sequence>MAANRGRYLTIGRYLAIIGGVLGIFVSLGLYGLIEGIIPTNGIAIGFIYGATPVLGISDPKAVLAIQTFSATALAFIGIIAAYKLSKNVRNSALIIIASGIAGFIFMGILWIPTGILFVLGGILLMRDMKVSTPA</sequence>
<dbReference type="RefSeq" id="WP_091710729.1">
    <property type="nucleotide sequence ID" value="NZ_FNCA01000009.1"/>
</dbReference>
<gene>
    <name evidence="2" type="ORF">SAMN04488589_2447</name>
</gene>